<dbReference type="Proteomes" id="UP001596456">
    <property type="component" value="Unassembled WGS sequence"/>
</dbReference>
<protein>
    <submittedName>
        <fullName evidence="3">LpxI family protein</fullName>
    </submittedName>
</protein>
<sequence length="278" mass="28599">MAPRLAILAGGGDLPGRLAETCRSAGRDVVLVALEGQAEPDRLPPDLPAVWFRMGAVGAILDHLRKAGVGDIALAGRVRRPSLAELRPDWKAAQILARVGALALGDDGLLRAVAAVLEAEGFRVVGVPDLMADLLMPAGPVGGLDAADDCRDDIGRGVAVARTLGRLDVGQAVVVQQGIVLGVEAIEGTDALIDRCGDLKRKGRGPVLVKVRKPQQDRRLDLPTIGTETVARAARAGFAGIAAEAGSAILLGRDQVARAADAAGLFVVGIPADAEESP</sequence>
<dbReference type="InterPro" id="IPR010415">
    <property type="entry name" value="LpxI_C"/>
</dbReference>
<feature type="domain" description="LpxI C-terminal" evidence="1">
    <location>
        <begin position="138"/>
        <end position="268"/>
    </location>
</feature>
<accession>A0ABW2KSE0</accession>
<dbReference type="PANTHER" id="PTHR39962">
    <property type="entry name" value="BLL4848 PROTEIN"/>
    <property type="match status" value="1"/>
</dbReference>
<evidence type="ECO:0000313" key="3">
    <source>
        <dbReference type="EMBL" id="MFC7332072.1"/>
    </source>
</evidence>
<reference evidence="4" key="1">
    <citation type="journal article" date="2019" name="Int. J. Syst. Evol. Microbiol.">
        <title>The Global Catalogue of Microorganisms (GCM) 10K type strain sequencing project: providing services to taxonomists for standard genome sequencing and annotation.</title>
        <authorList>
            <consortium name="The Broad Institute Genomics Platform"/>
            <consortium name="The Broad Institute Genome Sequencing Center for Infectious Disease"/>
            <person name="Wu L."/>
            <person name="Ma J."/>
        </authorList>
    </citation>
    <scope>NUCLEOTIDE SEQUENCE [LARGE SCALE GENOMIC DNA]</scope>
    <source>
        <strain evidence="4">CGMCC 1.16275</strain>
    </source>
</reference>
<organism evidence="3 4">
    <name type="scientific">Rhodocista pekingensis</name>
    <dbReference type="NCBI Taxonomy" id="201185"/>
    <lineage>
        <taxon>Bacteria</taxon>
        <taxon>Pseudomonadati</taxon>
        <taxon>Pseudomonadota</taxon>
        <taxon>Alphaproteobacteria</taxon>
        <taxon>Rhodospirillales</taxon>
        <taxon>Azospirillaceae</taxon>
        <taxon>Rhodocista</taxon>
    </lineage>
</organism>
<dbReference type="InterPro" id="IPR043167">
    <property type="entry name" value="LpxI_C_sf"/>
</dbReference>
<comment type="caution">
    <text evidence="3">The sequence shown here is derived from an EMBL/GenBank/DDBJ whole genome shotgun (WGS) entry which is preliminary data.</text>
</comment>
<dbReference type="Gene3D" id="3.40.50.20">
    <property type="match status" value="1"/>
</dbReference>
<gene>
    <name evidence="3" type="ORF">ACFQPS_02765</name>
</gene>
<evidence type="ECO:0000259" key="2">
    <source>
        <dbReference type="Pfam" id="PF17930"/>
    </source>
</evidence>
<feature type="domain" description="LpxI N-terminal" evidence="2">
    <location>
        <begin position="4"/>
        <end position="134"/>
    </location>
</feature>
<evidence type="ECO:0000259" key="1">
    <source>
        <dbReference type="Pfam" id="PF06230"/>
    </source>
</evidence>
<dbReference type="InterPro" id="IPR041255">
    <property type="entry name" value="LpxI_N"/>
</dbReference>
<dbReference type="Pfam" id="PF17930">
    <property type="entry name" value="LpxI_N"/>
    <property type="match status" value="1"/>
</dbReference>
<dbReference type="Gene3D" id="3.40.140.80">
    <property type="match status" value="1"/>
</dbReference>
<proteinExistence type="predicted"/>
<keyword evidence="4" id="KW-1185">Reference proteome</keyword>
<dbReference type="RefSeq" id="WP_377356249.1">
    <property type="nucleotide sequence ID" value="NZ_JBHTCM010000004.1"/>
</dbReference>
<dbReference type="EMBL" id="JBHTCM010000004">
    <property type="protein sequence ID" value="MFC7332072.1"/>
    <property type="molecule type" value="Genomic_DNA"/>
</dbReference>
<dbReference type="Pfam" id="PF06230">
    <property type="entry name" value="LpxI_C"/>
    <property type="match status" value="1"/>
</dbReference>
<dbReference type="InterPro" id="IPR053174">
    <property type="entry name" value="LpxI"/>
</dbReference>
<dbReference type="PANTHER" id="PTHR39962:SF1">
    <property type="entry name" value="LPXI FAMILY PROTEIN"/>
    <property type="match status" value="1"/>
</dbReference>
<evidence type="ECO:0000313" key="4">
    <source>
        <dbReference type="Proteomes" id="UP001596456"/>
    </source>
</evidence>
<name>A0ABW2KSE0_9PROT</name>